<dbReference type="InterPro" id="IPR038662">
    <property type="entry name" value="ATP_synth_F0_csu_sf"/>
</dbReference>
<sequence length="88" mass="8902">MLLLPASAWASPEIGAGLKFLGVALGAGIAGMGAAIGIGLLASKLIESIARQPELETKLLGRFFLTAGLTDAVPIIAIAVALLVLFVF</sequence>
<evidence type="ECO:0000256" key="11">
    <source>
        <dbReference type="ARBA" id="ARBA00023136"/>
    </source>
</evidence>
<dbReference type="InterPro" id="IPR000454">
    <property type="entry name" value="ATP_synth_F0_csu"/>
</dbReference>
<evidence type="ECO:0000313" key="16">
    <source>
        <dbReference type="EMBL" id="MBF2734624.1"/>
    </source>
</evidence>
<feature type="transmembrane region" description="Helical" evidence="14">
    <location>
        <begin position="20"/>
        <end position="42"/>
    </location>
</feature>
<dbReference type="NCBIfam" id="TIGR01260">
    <property type="entry name" value="ATP_synt_c"/>
    <property type="match status" value="1"/>
</dbReference>
<keyword evidence="9 14" id="KW-0406">Ion transport</keyword>
<dbReference type="GO" id="GO:0045259">
    <property type="term" value="C:proton-transporting ATP synthase complex"/>
    <property type="evidence" value="ECO:0007669"/>
    <property type="project" value="UniProtKB-KW"/>
</dbReference>
<evidence type="ECO:0000256" key="10">
    <source>
        <dbReference type="ARBA" id="ARBA00023121"/>
    </source>
</evidence>
<dbReference type="HAMAP" id="MF_01396">
    <property type="entry name" value="ATP_synth_c_bact"/>
    <property type="match status" value="1"/>
</dbReference>
<keyword evidence="11 14" id="KW-0472">Membrane</keyword>
<evidence type="ECO:0000256" key="2">
    <source>
        <dbReference type="ARBA" id="ARBA00006704"/>
    </source>
</evidence>
<gene>
    <name evidence="14 16" type="primary">atpE</name>
    <name evidence="16" type="ORF">ISN26_00765</name>
</gene>
<dbReference type="GO" id="GO:0046933">
    <property type="term" value="F:proton-transporting ATP synthase activity, rotational mechanism"/>
    <property type="evidence" value="ECO:0007669"/>
    <property type="project" value="UniProtKB-UniRule"/>
</dbReference>
<evidence type="ECO:0000256" key="9">
    <source>
        <dbReference type="ARBA" id="ARBA00023065"/>
    </source>
</evidence>
<keyword evidence="5 14" id="KW-0138">CF(0)</keyword>
<dbReference type="EMBL" id="JADHEI010000009">
    <property type="protein sequence ID" value="MBF2734624.1"/>
    <property type="molecule type" value="Genomic_DNA"/>
</dbReference>
<dbReference type="InterPro" id="IPR035921">
    <property type="entry name" value="F/V-ATP_Csub_sf"/>
</dbReference>
<evidence type="ECO:0000256" key="1">
    <source>
        <dbReference type="ARBA" id="ARBA00004651"/>
    </source>
</evidence>
<feature type="domain" description="V-ATPase proteolipid subunit C-like" evidence="15">
    <location>
        <begin position="21"/>
        <end position="83"/>
    </location>
</feature>
<evidence type="ECO:0000313" key="17">
    <source>
        <dbReference type="Proteomes" id="UP000604381"/>
    </source>
</evidence>
<evidence type="ECO:0000256" key="4">
    <source>
        <dbReference type="ARBA" id="ARBA00022475"/>
    </source>
</evidence>
<dbReference type="PANTHER" id="PTHR10031:SF0">
    <property type="entry name" value="ATPASE PROTEIN 9"/>
    <property type="match status" value="1"/>
</dbReference>
<dbReference type="Proteomes" id="UP000604381">
    <property type="component" value="Unassembled WGS sequence"/>
</dbReference>
<dbReference type="PANTHER" id="PTHR10031">
    <property type="entry name" value="ATP SYNTHASE LIPID-BINDING PROTEIN, MITOCHONDRIAL"/>
    <property type="match status" value="1"/>
</dbReference>
<dbReference type="Pfam" id="PF00137">
    <property type="entry name" value="ATP-synt_C"/>
    <property type="match status" value="1"/>
</dbReference>
<protein>
    <recommendedName>
        <fullName evidence="14">ATP synthase subunit c</fullName>
    </recommendedName>
    <alternativeName>
        <fullName evidence="14">ATP synthase F(0) sector subunit c</fullName>
    </alternativeName>
    <alternativeName>
        <fullName evidence="14">F-type ATPase subunit c</fullName>
        <shortName evidence="14">F-ATPase subunit c</shortName>
    </alternativeName>
    <alternativeName>
        <fullName evidence="14">Lipid-binding protein</fullName>
    </alternativeName>
</protein>
<feature type="site" description="Reversibly protonated during proton transport" evidence="14">
    <location>
        <position position="71"/>
    </location>
</feature>
<dbReference type="PRINTS" id="PR00124">
    <property type="entry name" value="ATPASEC"/>
</dbReference>
<dbReference type="InterPro" id="IPR005953">
    <property type="entry name" value="ATP_synth_csu_bac/chlpt"/>
</dbReference>
<dbReference type="GO" id="GO:0008289">
    <property type="term" value="F:lipid binding"/>
    <property type="evidence" value="ECO:0007669"/>
    <property type="project" value="UniProtKB-KW"/>
</dbReference>
<name>A0A930UDL4_9GAMM</name>
<dbReference type="GO" id="GO:0005886">
    <property type="term" value="C:plasma membrane"/>
    <property type="evidence" value="ECO:0007669"/>
    <property type="project" value="UniProtKB-SubCell"/>
</dbReference>
<keyword evidence="3 14" id="KW-0813">Transport</keyword>
<evidence type="ECO:0000256" key="8">
    <source>
        <dbReference type="ARBA" id="ARBA00022989"/>
    </source>
</evidence>
<evidence type="ECO:0000256" key="12">
    <source>
        <dbReference type="ARBA" id="ARBA00023310"/>
    </source>
</evidence>
<keyword evidence="8 14" id="KW-1133">Transmembrane helix</keyword>
<comment type="function">
    <text evidence="13 14">F(1)F(0) ATP synthase produces ATP from ADP in the presence of a proton or sodium gradient. F-type ATPases consist of two structural domains, F(1) containing the extramembraneous catalytic core and F(0) containing the membrane proton channel, linked together by a central stalk and a peripheral stalk. During catalysis, ATP synthesis in the catalytic domain of F(1) is coupled via a rotary mechanism of the central stalk subunits to proton translocation.</text>
</comment>
<dbReference type="SUPFAM" id="SSF81333">
    <property type="entry name" value="F1F0 ATP synthase subunit C"/>
    <property type="match status" value="1"/>
</dbReference>
<dbReference type="CDD" id="cd18185">
    <property type="entry name" value="ATP-synt_Fo_c_ATPE"/>
    <property type="match status" value="1"/>
</dbReference>
<organism evidence="16 17">
    <name type="scientific">Candidatus Amphirhobacter heronislandensis</name>
    <dbReference type="NCBI Taxonomy" id="1732024"/>
    <lineage>
        <taxon>Bacteria</taxon>
        <taxon>Pseudomonadati</taxon>
        <taxon>Pseudomonadota</taxon>
        <taxon>Gammaproteobacteria</taxon>
        <taxon>Candidatus Tethybacterales</taxon>
        <taxon>Candidatus Tethybacteraceae</taxon>
        <taxon>Candidatus Amphirhobacter</taxon>
    </lineage>
</organism>
<feature type="transmembrane region" description="Helical" evidence="14">
    <location>
        <begin position="63"/>
        <end position="87"/>
    </location>
</feature>
<keyword evidence="12 14" id="KW-0066">ATP synthesis</keyword>
<dbReference type="PROSITE" id="PS00605">
    <property type="entry name" value="ATPASE_C"/>
    <property type="match status" value="1"/>
</dbReference>
<keyword evidence="7 14" id="KW-0375">Hydrogen ion transport</keyword>
<proteinExistence type="inferred from homology"/>
<dbReference type="Gene3D" id="1.20.20.10">
    <property type="entry name" value="F1F0 ATP synthase subunit C"/>
    <property type="match status" value="1"/>
</dbReference>
<keyword evidence="6 14" id="KW-0812">Transmembrane</keyword>
<evidence type="ECO:0000259" key="15">
    <source>
        <dbReference type="Pfam" id="PF00137"/>
    </source>
</evidence>
<keyword evidence="10 14" id="KW-0446">Lipid-binding</keyword>
<dbReference type="AlphaFoldDB" id="A0A930UDL4"/>
<evidence type="ECO:0000256" key="5">
    <source>
        <dbReference type="ARBA" id="ARBA00022547"/>
    </source>
</evidence>
<comment type="function">
    <text evidence="14">Key component of the F(0) channel; it plays a direct role in translocation across the membrane. A homomeric c-ring of between 10-14 subunits forms the central stalk rotor element with the F(1) delta and epsilon subunits.</text>
</comment>
<dbReference type="NCBIfam" id="NF005363">
    <property type="entry name" value="PRK06876.1"/>
    <property type="match status" value="1"/>
</dbReference>
<evidence type="ECO:0000256" key="13">
    <source>
        <dbReference type="ARBA" id="ARBA00025198"/>
    </source>
</evidence>
<comment type="caution">
    <text evidence="16">The sequence shown here is derived from an EMBL/GenBank/DDBJ whole genome shotgun (WGS) entry which is preliminary data.</text>
</comment>
<keyword evidence="4 14" id="KW-1003">Cell membrane</keyword>
<evidence type="ECO:0000256" key="7">
    <source>
        <dbReference type="ARBA" id="ARBA00022781"/>
    </source>
</evidence>
<dbReference type="InterPro" id="IPR002379">
    <property type="entry name" value="ATPase_proteolipid_c-like_dom"/>
</dbReference>
<keyword evidence="17" id="KW-1185">Reference proteome</keyword>
<evidence type="ECO:0000256" key="14">
    <source>
        <dbReference type="HAMAP-Rule" id="MF_01396"/>
    </source>
</evidence>
<dbReference type="InterPro" id="IPR020537">
    <property type="entry name" value="ATP_synth_F0_csu_DDCD_BS"/>
</dbReference>
<comment type="similarity">
    <text evidence="2 14">Belongs to the ATPase C chain family.</text>
</comment>
<accession>A0A930UDL4</accession>
<evidence type="ECO:0000256" key="3">
    <source>
        <dbReference type="ARBA" id="ARBA00022448"/>
    </source>
</evidence>
<dbReference type="GO" id="GO:0033177">
    <property type="term" value="C:proton-transporting two-sector ATPase complex, proton-transporting domain"/>
    <property type="evidence" value="ECO:0007669"/>
    <property type="project" value="InterPro"/>
</dbReference>
<reference evidence="16" key="1">
    <citation type="submission" date="2020-10" db="EMBL/GenBank/DDBJ databases">
        <title>An improved Amphimedon queenslandica hologenome assembly reveals how three proteobacterial symbionts can extend the metabolic phenotypic of their marine sponge host.</title>
        <authorList>
            <person name="Degnan B."/>
            <person name="Degnan S."/>
            <person name="Xiang X."/>
        </authorList>
    </citation>
    <scope>NUCLEOTIDE SEQUENCE</scope>
    <source>
        <strain evidence="16">AqS2</strain>
    </source>
</reference>
<comment type="subcellular location">
    <subcellularLocation>
        <location evidence="1 14">Cell membrane</location>
        <topology evidence="1 14">Multi-pass membrane protein</topology>
    </subcellularLocation>
</comment>
<evidence type="ECO:0000256" key="6">
    <source>
        <dbReference type="ARBA" id="ARBA00022692"/>
    </source>
</evidence>
<dbReference type="FunFam" id="1.20.20.10:FF:000002">
    <property type="entry name" value="ATP synthase subunit c"/>
    <property type="match status" value="1"/>
</dbReference>